<dbReference type="Pfam" id="PF04434">
    <property type="entry name" value="SWIM"/>
    <property type="match status" value="1"/>
</dbReference>
<dbReference type="InterPro" id="IPR007527">
    <property type="entry name" value="Znf_SWIM"/>
</dbReference>
<dbReference type="EMBL" id="CP136892">
    <property type="protein sequence ID" value="WOL00321.1"/>
    <property type="molecule type" value="Genomic_DNA"/>
</dbReference>
<gene>
    <name evidence="4" type="ORF">Cni_G09034</name>
</gene>
<dbReference type="PANTHER" id="PTHR31973">
    <property type="entry name" value="POLYPROTEIN, PUTATIVE-RELATED"/>
    <property type="match status" value="1"/>
</dbReference>
<sequence length="795" mass="90904">MASQTQLGFIDIDIQHSERDGKSNTNTVPARDNVAGEEEGIHSEGDVVISESDDEWYQNIEDDENEGDSESNLDYADEEERNDGSESDQLDESYDQIVNVNSNEEIYIDRVMRGKIFERAADGRVQLENGLLFLDVNEFREALQDYIIQEGFEIQRIKNEKARVTARCAINGCTWRIHASPTPDGVSYKIKTYNPDHNCIRTIRNSNANSTWIAKRLQSKLVADPEMSYCSMKAELLEKYGLEPANNMQLYRARRRVKEENQGNHAKSYDKLPAWAKLARVTNPGSVVKMEVDARMSANSLFKRFFVCFDAMKKGFVRGCRPWFGIDGCHLKGTYGGVLLSAVAIDGNKGMFPIAFAVVEVECMDSWKFFLRLLYESLASVREWKDHPLTIMSDMQKGLGSAVSEFFPYAKHRYCCHHLLNNFKLKFKSLIKTTKYWTAAKAYNNFVFEKNMMQLRTIDNEAADWLLSPKRPIEMWARHTIDSGCKSDHITNNVTESFNHWVGDDRKKPIMAMVESLTCRIMVRLQRRFEKGSIFEFVTTPRIRKIIDMTMQDAKLCKMIDAGDDEFQVRDGFTTFVVNLRTKSCSCNYWSLCGLPCTHACACISYKRYNVERFCDHYYSNEMYCKTYQEMIHPMPELDERDRDGYPTVDPPELKRLPGRPRTARRRAANEGRGGQQDARRSCTVRCGICKEFGHNRRGCQRGKTAKEKKKEALAFAVDQAQSGANTEGITQASIRTSTQGDDNVEREHLGDANANEISTQASNSTSRKGVVHMPTTTQPSQTPQREPHAKRKKI</sequence>
<feature type="compositionally biased region" description="Low complexity" evidence="2">
    <location>
        <begin position="775"/>
        <end position="785"/>
    </location>
</feature>
<evidence type="ECO:0000259" key="3">
    <source>
        <dbReference type="PROSITE" id="PS50966"/>
    </source>
</evidence>
<dbReference type="PROSITE" id="PS50966">
    <property type="entry name" value="ZF_SWIM"/>
    <property type="match status" value="1"/>
</dbReference>
<reference evidence="4 5" key="1">
    <citation type="submission" date="2023-10" db="EMBL/GenBank/DDBJ databases">
        <title>Chromosome-scale genome assembly provides insights into flower coloration mechanisms of Canna indica.</title>
        <authorList>
            <person name="Li C."/>
        </authorList>
    </citation>
    <scope>NUCLEOTIDE SEQUENCE [LARGE SCALE GENOMIC DNA]</scope>
    <source>
        <tissue evidence="4">Flower</tissue>
    </source>
</reference>
<evidence type="ECO:0000313" key="5">
    <source>
        <dbReference type="Proteomes" id="UP001327560"/>
    </source>
</evidence>
<dbReference type="Pfam" id="PF03108">
    <property type="entry name" value="DBD_Tnp_Mut"/>
    <property type="match status" value="1"/>
</dbReference>
<feature type="compositionally biased region" description="Acidic residues" evidence="2">
    <location>
        <begin position="51"/>
        <end position="91"/>
    </location>
</feature>
<feature type="region of interest" description="Disordered" evidence="2">
    <location>
        <begin position="723"/>
        <end position="795"/>
    </location>
</feature>
<accession>A0AAQ3Q668</accession>
<protein>
    <recommendedName>
        <fullName evidence="3">SWIM-type domain-containing protein</fullName>
    </recommendedName>
</protein>
<evidence type="ECO:0000313" key="4">
    <source>
        <dbReference type="EMBL" id="WOL00321.1"/>
    </source>
</evidence>
<keyword evidence="5" id="KW-1185">Reference proteome</keyword>
<feature type="domain" description="SWIM-type" evidence="3">
    <location>
        <begin position="576"/>
        <end position="608"/>
    </location>
</feature>
<keyword evidence="1" id="KW-0863">Zinc-finger</keyword>
<dbReference type="GO" id="GO:0008270">
    <property type="term" value="F:zinc ion binding"/>
    <property type="evidence" value="ECO:0007669"/>
    <property type="project" value="UniProtKB-KW"/>
</dbReference>
<dbReference type="PANTHER" id="PTHR31973:SF187">
    <property type="entry name" value="MUTATOR TRANSPOSASE MUDRA PROTEIN"/>
    <property type="match status" value="1"/>
</dbReference>
<feature type="region of interest" description="Disordered" evidence="2">
    <location>
        <begin position="638"/>
        <end position="677"/>
    </location>
</feature>
<proteinExistence type="predicted"/>
<organism evidence="4 5">
    <name type="scientific">Canna indica</name>
    <name type="common">Indian-shot</name>
    <dbReference type="NCBI Taxonomy" id="4628"/>
    <lineage>
        <taxon>Eukaryota</taxon>
        <taxon>Viridiplantae</taxon>
        <taxon>Streptophyta</taxon>
        <taxon>Embryophyta</taxon>
        <taxon>Tracheophyta</taxon>
        <taxon>Spermatophyta</taxon>
        <taxon>Magnoliopsida</taxon>
        <taxon>Liliopsida</taxon>
        <taxon>Zingiberales</taxon>
        <taxon>Cannaceae</taxon>
        <taxon>Canna</taxon>
    </lineage>
</organism>
<evidence type="ECO:0000256" key="1">
    <source>
        <dbReference type="PROSITE-ProRule" id="PRU00325"/>
    </source>
</evidence>
<name>A0AAQ3Q668_9LILI</name>
<dbReference type="InterPro" id="IPR018289">
    <property type="entry name" value="MULE_transposase_dom"/>
</dbReference>
<feature type="compositionally biased region" description="Polar residues" evidence="2">
    <location>
        <begin position="723"/>
        <end position="742"/>
    </location>
</feature>
<feature type="compositionally biased region" description="Basic residues" evidence="2">
    <location>
        <begin position="657"/>
        <end position="667"/>
    </location>
</feature>
<keyword evidence="1" id="KW-0479">Metal-binding</keyword>
<dbReference type="InterPro" id="IPR004332">
    <property type="entry name" value="Transposase_MuDR"/>
</dbReference>
<feature type="compositionally biased region" description="Basic and acidic residues" evidence="2">
    <location>
        <begin position="13"/>
        <end position="22"/>
    </location>
</feature>
<keyword evidence="1" id="KW-0862">Zinc</keyword>
<dbReference type="Pfam" id="PF10551">
    <property type="entry name" value="MULE"/>
    <property type="match status" value="1"/>
</dbReference>
<dbReference type="Proteomes" id="UP001327560">
    <property type="component" value="Chromosome 3"/>
</dbReference>
<evidence type="ECO:0000256" key="2">
    <source>
        <dbReference type="SAM" id="MobiDB-lite"/>
    </source>
</evidence>
<feature type="region of interest" description="Disordered" evidence="2">
    <location>
        <begin position="1"/>
        <end position="91"/>
    </location>
</feature>
<feature type="compositionally biased region" description="Polar residues" evidence="2">
    <location>
        <begin position="756"/>
        <end position="768"/>
    </location>
</feature>
<dbReference type="AlphaFoldDB" id="A0AAQ3Q668"/>